<dbReference type="SMART" id="SM00387">
    <property type="entry name" value="HATPase_c"/>
    <property type="match status" value="1"/>
</dbReference>
<dbReference type="Gene3D" id="1.20.5.1930">
    <property type="match status" value="1"/>
</dbReference>
<feature type="transmembrane region" description="Helical" evidence="9">
    <location>
        <begin position="214"/>
        <end position="235"/>
    </location>
</feature>
<gene>
    <name evidence="11" type="ORF">GCM10009811_23360</name>
</gene>
<protein>
    <recommendedName>
        <fullName evidence="2">histidine kinase</fullName>
        <ecNumber evidence="2">2.7.13.3</ecNumber>
    </recommendedName>
</protein>
<dbReference type="Gene3D" id="3.30.565.10">
    <property type="entry name" value="Histidine kinase-like ATPase, C-terminal domain"/>
    <property type="match status" value="1"/>
</dbReference>
<keyword evidence="5" id="KW-0547">Nucleotide-binding</keyword>
<keyword evidence="3" id="KW-0597">Phosphoprotein</keyword>
<keyword evidence="6" id="KW-0418">Kinase</keyword>
<evidence type="ECO:0000313" key="11">
    <source>
        <dbReference type="EMBL" id="GAA1798629.1"/>
    </source>
</evidence>
<evidence type="ECO:0000259" key="10">
    <source>
        <dbReference type="SMART" id="SM00387"/>
    </source>
</evidence>
<comment type="caution">
    <text evidence="11">The sequence shown here is derived from an EMBL/GenBank/DDBJ whole genome shotgun (WGS) entry which is preliminary data.</text>
</comment>
<evidence type="ECO:0000256" key="9">
    <source>
        <dbReference type="SAM" id="Phobius"/>
    </source>
</evidence>
<keyword evidence="12" id="KW-1185">Reference proteome</keyword>
<comment type="catalytic activity">
    <reaction evidence="1">
        <text>ATP + protein L-histidine = ADP + protein N-phospho-L-histidine.</text>
        <dbReference type="EC" id="2.7.13.3"/>
    </reaction>
</comment>
<dbReference type="RefSeq" id="WP_344085369.1">
    <property type="nucleotide sequence ID" value="NZ_BAAAPO010000037.1"/>
</dbReference>
<evidence type="ECO:0000256" key="6">
    <source>
        <dbReference type="ARBA" id="ARBA00022777"/>
    </source>
</evidence>
<evidence type="ECO:0000256" key="8">
    <source>
        <dbReference type="ARBA" id="ARBA00023012"/>
    </source>
</evidence>
<evidence type="ECO:0000256" key="7">
    <source>
        <dbReference type="ARBA" id="ARBA00022840"/>
    </source>
</evidence>
<dbReference type="PANTHER" id="PTHR24421:SF10">
    <property type="entry name" value="NITRATE_NITRITE SENSOR PROTEIN NARQ"/>
    <property type="match status" value="1"/>
</dbReference>
<dbReference type="InterPro" id="IPR050482">
    <property type="entry name" value="Sensor_HK_TwoCompSys"/>
</dbReference>
<evidence type="ECO:0000256" key="3">
    <source>
        <dbReference type="ARBA" id="ARBA00022553"/>
    </source>
</evidence>
<dbReference type="EC" id="2.7.13.3" evidence="2"/>
<evidence type="ECO:0000256" key="2">
    <source>
        <dbReference type="ARBA" id="ARBA00012438"/>
    </source>
</evidence>
<dbReference type="InterPro" id="IPR036890">
    <property type="entry name" value="HATPase_C_sf"/>
</dbReference>
<feature type="transmembrane region" description="Helical" evidence="9">
    <location>
        <begin position="135"/>
        <end position="153"/>
    </location>
</feature>
<dbReference type="EMBL" id="BAAAPO010000037">
    <property type="protein sequence ID" value="GAA1798629.1"/>
    <property type="molecule type" value="Genomic_DNA"/>
</dbReference>
<feature type="domain" description="Histidine kinase/HSP90-like ATPase" evidence="10">
    <location>
        <begin position="563"/>
        <end position="653"/>
    </location>
</feature>
<keyword evidence="9" id="KW-1133">Transmembrane helix</keyword>
<accession>A0ABP4Y015</accession>
<dbReference type="Pfam" id="PF07730">
    <property type="entry name" value="HisKA_3"/>
    <property type="match status" value="1"/>
</dbReference>
<feature type="transmembrane region" description="Helical" evidence="9">
    <location>
        <begin position="173"/>
        <end position="194"/>
    </location>
</feature>
<feature type="transmembrane region" description="Helical" evidence="9">
    <location>
        <begin position="61"/>
        <end position="80"/>
    </location>
</feature>
<evidence type="ECO:0000256" key="5">
    <source>
        <dbReference type="ARBA" id="ARBA00022741"/>
    </source>
</evidence>
<dbReference type="Pfam" id="PF02518">
    <property type="entry name" value="HATPase_c"/>
    <property type="match status" value="1"/>
</dbReference>
<reference evidence="12" key="1">
    <citation type="journal article" date="2019" name="Int. J. Syst. Evol. Microbiol.">
        <title>The Global Catalogue of Microorganisms (GCM) 10K type strain sequencing project: providing services to taxonomists for standard genome sequencing and annotation.</title>
        <authorList>
            <consortium name="The Broad Institute Genomics Platform"/>
            <consortium name="The Broad Institute Genome Sequencing Center for Infectious Disease"/>
            <person name="Wu L."/>
            <person name="Ma J."/>
        </authorList>
    </citation>
    <scope>NUCLEOTIDE SEQUENCE [LARGE SCALE GENOMIC DNA]</scope>
    <source>
        <strain evidence="12">JCM 15592</strain>
    </source>
</reference>
<feature type="transmembrane region" description="Helical" evidence="9">
    <location>
        <begin position="309"/>
        <end position="331"/>
    </location>
</feature>
<dbReference type="Proteomes" id="UP001499938">
    <property type="component" value="Unassembled WGS sequence"/>
</dbReference>
<keyword evidence="7" id="KW-0067">ATP-binding</keyword>
<keyword evidence="9" id="KW-0472">Membrane</keyword>
<dbReference type="SUPFAM" id="SSF55874">
    <property type="entry name" value="ATPase domain of HSP90 chaperone/DNA topoisomerase II/histidine kinase"/>
    <property type="match status" value="1"/>
</dbReference>
<feature type="transmembrane region" description="Helical" evidence="9">
    <location>
        <begin position="100"/>
        <end position="123"/>
    </location>
</feature>
<keyword evidence="9" id="KW-0812">Transmembrane</keyword>
<keyword evidence="8" id="KW-0902">Two-component regulatory system</keyword>
<dbReference type="CDD" id="cd16917">
    <property type="entry name" value="HATPase_UhpB-NarQ-NarX-like"/>
    <property type="match status" value="1"/>
</dbReference>
<proteinExistence type="predicted"/>
<feature type="transmembrane region" description="Helical" evidence="9">
    <location>
        <begin position="241"/>
        <end position="262"/>
    </location>
</feature>
<dbReference type="PANTHER" id="PTHR24421">
    <property type="entry name" value="NITRATE/NITRITE SENSOR PROTEIN NARX-RELATED"/>
    <property type="match status" value="1"/>
</dbReference>
<evidence type="ECO:0000256" key="1">
    <source>
        <dbReference type="ARBA" id="ARBA00000085"/>
    </source>
</evidence>
<dbReference type="InterPro" id="IPR011712">
    <property type="entry name" value="Sig_transdc_His_kin_sub3_dim/P"/>
</dbReference>
<evidence type="ECO:0000313" key="12">
    <source>
        <dbReference type="Proteomes" id="UP001499938"/>
    </source>
</evidence>
<feature type="transmembrane region" description="Helical" evidence="9">
    <location>
        <begin position="35"/>
        <end position="54"/>
    </location>
</feature>
<name>A0ABP4Y015_9MICO</name>
<sequence>MPWARRTTFLLWGVSVALLALTVVAVRDLAEPAGTWIVGGTVLASLVPFAAGWLATRHDPANWVGTWLTAAGTNILLQMAHGNWADALAAAPSDLPASAVLLNLTQGVWMGWFVPFAMVLLLFPDGRPADRRARRTVFALLGSVVAFNLLLAVAPGPLMPPLQDWPRPFGEHWVGNGSIPALLVFYGSLVMAALATRRRYRAATDEVARARLRWMFLTCLTVPATILLCWAGYLLTGTPVVALGGLIAMNVAIPAATLVAMLRHELYDVDRAVVAATVYPLLAFGVVAAHAGLSAALALALGAASTVPAVLATVVVVVLLLPARALLLRVLGARLHPRRARGVDALRALVSEVHAGTAQPERLEPVLQEALRDPGLRVGYRQPGHPTPVGVDGLPVLGDGTPIRLSGSDIGVIVAGPGHSRVPADVAREAALLAESVRLRGELSQALVEVDASRERLLRAGYEERRRLEMDLHDGAQQRLVSLGMRLRVAQHQVAAGGTVAIDPLVDDAVEELALAVRELREIAHGLRPSCLDDGLGPALESLSRSSALPLHVSYSGGDLPDHVSVTAYYVASEGVTNAVKHSGARRVALDVWRTDNGLHVAVHDDGAGGARIAGGTGLAMLHDRVRALGGRLSVTDRQPAGTSLVAVIPCGS</sequence>
<organism evidence="11 12">
    <name type="scientific">Nostocoides veronense</name>
    <dbReference type="NCBI Taxonomy" id="330836"/>
    <lineage>
        <taxon>Bacteria</taxon>
        <taxon>Bacillati</taxon>
        <taxon>Actinomycetota</taxon>
        <taxon>Actinomycetes</taxon>
        <taxon>Micrococcales</taxon>
        <taxon>Intrasporangiaceae</taxon>
        <taxon>Nostocoides</taxon>
    </lineage>
</organism>
<dbReference type="InterPro" id="IPR003594">
    <property type="entry name" value="HATPase_dom"/>
</dbReference>
<evidence type="ECO:0000256" key="4">
    <source>
        <dbReference type="ARBA" id="ARBA00022679"/>
    </source>
</evidence>
<feature type="transmembrane region" description="Helical" evidence="9">
    <location>
        <begin position="274"/>
        <end position="303"/>
    </location>
</feature>
<keyword evidence="4" id="KW-0808">Transferase</keyword>